<dbReference type="GO" id="GO:0042274">
    <property type="term" value="P:ribosomal small subunit biogenesis"/>
    <property type="evidence" value="ECO:0007669"/>
    <property type="project" value="UniProtKB-UniRule"/>
</dbReference>
<dbReference type="InterPro" id="IPR010914">
    <property type="entry name" value="RsgA_GTPase_dom"/>
</dbReference>
<dbReference type="Pfam" id="PF16745">
    <property type="entry name" value="RsgA_N"/>
    <property type="match status" value="1"/>
</dbReference>
<keyword evidence="14" id="KW-1185">Reference proteome</keyword>
<dbReference type="PROSITE" id="PS50936">
    <property type="entry name" value="ENGC_GTPASE"/>
    <property type="match status" value="1"/>
</dbReference>
<name>A0A1H9KKB5_9LACT</name>
<dbReference type="CDD" id="cd01854">
    <property type="entry name" value="YjeQ_EngC"/>
    <property type="match status" value="1"/>
</dbReference>
<feature type="binding site" evidence="10">
    <location>
        <position position="251"/>
    </location>
    <ligand>
        <name>Zn(2+)</name>
        <dbReference type="ChEBI" id="CHEBI:29105"/>
    </ligand>
</feature>
<dbReference type="InterPro" id="IPR030378">
    <property type="entry name" value="G_CP_dom"/>
</dbReference>
<keyword evidence="2 10" id="KW-0690">Ribosome biogenesis</keyword>
<reference evidence="13 14" key="1">
    <citation type="submission" date="2016-10" db="EMBL/GenBank/DDBJ databases">
        <authorList>
            <person name="de Groot N.N."/>
        </authorList>
    </citation>
    <scope>NUCLEOTIDE SEQUENCE [LARGE SCALE GENOMIC DNA]</scope>
    <source>
        <strain evidence="13 14">DSM 15827</strain>
    </source>
</reference>
<dbReference type="PANTHER" id="PTHR32120">
    <property type="entry name" value="SMALL RIBOSOMAL SUBUNIT BIOGENESIS GTPASE RSGA"/>
    <property type="match status" value="1"/>
</dbReference>
<feature type="domain" description="EngC GTPase" evidence="11">
    <location>
        <begin position="72"/>
        <end position="218"/>
    </location>
</feature>
<dbReference type="InterPro" id="IPR004881">
    <property type="entry name" value="Ribosome_biogen_GTPase_RsgA"/>
</dbReference>
<keyword evidence="6 10" id="KW-0378">Hydrolase</keyword>
<accession>A0A1H9KKB5</accession>
<feature type="binding site" evidence="10">
    <location>
        <position position="257"/>
    </location>
    <ligand>
        <name>Zn(2+)</name>
        <dbReference type="ChEBI" id="CHEBI:29105"/>
    </ligand>
</feature>
<keyword evidence="4 10" id="KW-0699">rRNA-binding</keyword>
<evidence type="ECO:0000256" key="9">
    <source>
        <dbReference type="ARBA" id="ARBA00023134"/>
    </source>
</evidence>
<evidence type="ECO:0000256" key="3">
    <source>
        <dbReference type="ARBA" id="ARBA00022723"/>
    </source>
</evidence>
<dbReference type="Pfam" id="PF03193">
    <property type="entry name" value="RsgA_GTPase"/>
    <property type="match status" value="1"/>
</dbReference>
<dbReference type="EC" id="3.6.1.-" evidence="10"/>
<comment type="function">
    <text evidence="10">One of several proteins that assist in the late maturation steps of the functional core of the 30S ribosomal subunit. Helps release RbfA from mature subunits. May play a role in the assembly of ribosomal proteins into the subunit. Circularly permuted GTPase that catalyzes slow GTP hydrolysis, GTPase activity is stimulated by the 30S ribosomal subunit.</text>
</comment>
<evidence type="ECO:0000256" key="4">
    <source>
        <dbReference type="ARBA" id="ARBA00022730"/>
    </source>
</evidence>
<keyword evidence="5 10" id="KW-0547">Nucleotide-binding</keyword>
<feature type="binding site" evidence="10">
    <location>
        <position position="244"/>
    </location>
    <ligand>
        <name>Zn(2+)</name>
        <dbReference type="ChEBI" id="CHEBI:29105"/>
    </ligand>
</feature>
<dbReference type="InterPro" id="IPR031944">
    <property type="entry name" value="RsgA_N"/>
</dbReference>
<dbReference type="PANTHER" id="PTHR32120:SF11">
    <property type="entry name" value="SMALL RIBOSOMAL SUBUNIT BIOGENESIS GTPASE RSGA 1, MITOCHONDRIAL-RELATED"/>
    <property type="match status" value="1"/>
</dbReference>
<dbReference type="Gene3D" id="3.40.50.300">
    <property type="entry name" value="P-loop containing nucleotide triphosphate hydrolases"/>
    <property type="match status" value="1"/>
</dbReference>
<organism evidence="13 14">
    <name type="scientific">Granulicatella balaenopterae</name>
    <dbReference type="NCBI Taxonomy" id="137733"/>
    <lineage>
        <taxon>Bacteria</taxon>
        <taxon>Bacillati</taxon>
        <taxon>Bacillota</taxon>
        <taxon>Bacilli</taxon>
        <taxon>Lactobacillales</taxon>
        <taxon>Carnobacteriaceae</taxon>
        <taxon>Granulicatella</taxon>
    </lineage>
</organism>
<dbReference type="SUPFAM" id="SSF52540">
    <property type="entry name" value="P-loop containing nucleoside triphosphate hydrolases"/>
    <property type="match status" value="1"/>
</dbReference>
<dbReference type="Gene3D" id="1.10.40.50">
    <property type="entry name" value="Probable gtpase engc, domain 3"/>
    <property type="match status" value="1"/>
</dbReference>
<keyword evidence="7 10" id="KW-0862">Zinc</keyword>
<evidence type="ECO:0000259" key="11">
    <source>
        <dbReference type="PROSITE" id="PS50936"/>
    </source>
</evidence>
<dbReference type="EMBL" id="FOGF01000014">
    <property type="protein sequence ID" value="SEQ99542.1"/>
    <property type="molecule type" value="Genomic_DNA"/>
</dbReference>
<evidence type="ECO:0000313" key="14">
    <source>
        <dbReference type="Proteomes" id="UP000198556"/>
    </source>
</evidence>
<keyword evidence="9 10" id="KW-0342">GTP-binding</keyword>
<dbReference type="AlphaFoldDB" id="A0A1H9KKB5"/>
<proteinExistence type="inferred from homology"/>
<evidence type="ECO:0000256" key="6">
    <source>
        <dbReference type="ARBA" id="ARBA00022801"/>
    </source>
</evidence>
<dbReference type="SUPFAM" id="SSF50249">
    <property type="entry name" value="Nucleic acid-binding proteins"/>
    <property type="match status" value="1"/>
</dbReference>
<dbReference type="PROSITE" id="PS51721">
    <property type="entry name" value="G_CP"/>
    <property type="match status" value="1"/>
</dbReference>
<comment type="similarity">
    <text evidence="10">Belongs to the TRAFAC class YlqF/YawG GTPase family. RsgA subfamily.</text>
</comment>
<dbReference type="GO" id="GO:0003924">
    <property type="term" value="F:GTPase activity"/>
    <property type="evidence" value="ECO:0007669"/>
    <property type="project" value="UniProtKB-UniRule"/>
</dbReference>
<keyword evidence="8 10" id="KW-0694">RNA-binding</keyword>
<dbReference type="InterPro" id="IPR027417">
    <property type="entry name" value="P-loop_NTPase"/>
</dbReference>
<dbReference type="Proteomes" id="UP000198556">
    <property type="component" value="Unassembled WGS sequence"/>
</dbReference>
<dbReference type="InterPro" id="IPR012340">
    <property type="entry name" value="NA-bd_OB-fold"/>
</dbReference>
<evidence type="ECO:0000259" key="12">
    <source>
        <dbReference type="PROSITE" id="PS51721"/>
    </source>
</evidence>
<feature type="binding site" evidence="10">
    <location>
        <position position="249"/>
    </location>
    <ligand>
        <name>Zn(2+)</name>
        <dbReference type="ChEBI" id="CHEBI:29105"/>
    </ligand>
</feature>
<comment type="subcellular location">
    <subcellularLocation>
        <location evidence="10">Cytoplasm</location>
    </subcellularLocation>
</comment>
<dbReference type="GO" id="GO:0005525">
    <property type="term" value="F:GTP binding"/>
    <property type="evidence" value="ECO:0007669"/>
    <property type="project" value="UniProtKB-UniRule"/>
</dbReference>
<evidence type="ECO:0000256" key="2">
    <source>
        <dbReference type="ARBA" id="ARBA00022517"/>
    </source>
</evidence>
<dbReference type="GO" id="GO:0019843">
    <property type="term" value="F:rRNA binding"/>
    <property type="evidence" value="ECO:0007669"/>
    <property type="project" value="UniProtKB-KW"/>
</dbReference>
<feature type="domain" description="CP-type G" evidence="12">
    <location>
        <begin position="63"/>
        <end position="220"/>
    </location>
</feature>
<evidence type="ECO:0000313" key="13">
    <source>
        <dbReference type="EMBL" id="SEQ99542.1"/>
    </source>
</evidence>
<dbReference type="Gene3D" id="2.40.50.140">
    <property type="entry name" value="Nucleic acid-binding proteins"/>
    <property type="match status" value="1"/>
</dbReference>
<dbReference type="HAMAP" id="MF_01820">
    <property type="entry name" value="GTPase_RsgA"/>
    <property type="match status" value="1"/>
</dbReference>
<evidence type="ECO:0000256" key="10">
    <source>
        <dbReference type="HAMAP-Rule" id="MF_01820"/>
    </source>
</evidence>
<feature type="binding site" evidence="10">
    <location>
        <begin position="163"/>
        <end position="171"/>
    </location>
    <ligand>
        <name>GTP</name>
        <dbReference type="ChEBI" id="CHEBI:37565"/>
    </ligand>
</feature>
<evidence type="ECO:0000256" key="8">
    <source>
        <dbReference type="ARBA" id="ARBA00022884"/>
    </source>
</evidence>
<evidence type="ECO:0000256" key="1">
    <source>
        <dbReference type="ARBA" id="ARBA00022490"/>
    </source>
</evidence>
<dbReference type="OrthoDB" id="9809485at2"/>
<feature type="binding site" evidence="10">
    <location>
        <begin position="112"/>
        <end position="115"/>
    </location>
    <ligand>
        <name>GTP</name>
        <dbReference type="ChEBI" id="CHEBI:37565"/>
    </ligand>
</feature>
<comment type="cofactor">
    <cofactor evidence="10">
        <name>Zn(2+)</name>
        <dbReference type="ChEBI" id="CHEBI:29105"/>
    </cofactor>
    <text evidence="10">Binds 1 zinc ion per subunit.</text>
</comment>
<comment type="subunit">
    <text evidence="10">Monomer. Associates with 30S ribosomal subunit, binds 16S rRNA.</text>
</comment>
<dbReference type="NCBIfam" id="TIGR00157">
    <property type="entry name" value="ribosome small subunit-dependent GTPase A"/>
    <property type="match status" value="1"/>
</dbReference>
<keyword evidence="1 10" id="KW-0963">Cytoplasm</keyword>
<dbReference type="RefSeq" id="WP_089746512.1">
    <property type="nucleotide sequence ID" value="NZ_FOGF01000014.1"/>
</dbReference>
<protein>
    <recommendedName>
        <fullName evidence="10">Small ribosomal subunit biogenesis GTPase RsgA</fullName>
        <ecNumber evidence="10">3.6.1.-</ecNumber>
    </recommendedName>
</protein>
<dbReference type="GO" id="GO:0046872">
    <property type="term" value="F:metal ion binding"/>
    <property type="evidence" value="ECO:0007669"/>
    <property type="project" value="UniProtKB-KW"/>
</dbReference>
<keyword evidence="3 10" id="KW-0479">Metal-binding</keyword>
<dbReference type="STRING" id="137733.SAMN05421767_11425"/>
<evidence type="ECO:0000256" key="5">
    <source>
        <dbReference type="ARBA" id="ARBA00022741"/>
    </source>
</evidence>
<dbReference type="GO" id="GO:0005737">
    <property type="term" value="C:cytoplasm"/>
    <property type="evidence" value="ECO:0007669"/>
    <property type="project" value="UniProtKB-SubCell"/>
</dbReference>
<dbReference type="CDD" id="cd04466">
    <property type="entry name" value="S1_YloQ_GTPase"/>
    <property type="match status" value="1"/>
</dbReference>
<evidence type="ECO:0000256" key="7">
    <source>
        <dbReference type="ARBA" id="ARBA00022833"/>
    </source>
</evidence>
<gene>
    <name evidence="10" type="primary">rsgA</name>
    <name evidence="13" type="ORF">SAMN05421767_11425</name>
</gene>
<sequence length="293" mass="33362">MPKGQIVKALSGFYYIESEGIVYQTRGRGVFRKKKITPLVGDYVEFDTTSLTDGTVTKILPRKNDLVRPPVANVDCAVIVMSAIEPDFSTYLVDRFLIYLELKDIRPIIYISKMDLVDEQQMADIKACATAYEALGYRVYLSHEFEQEAFLADLSDELVVFMGQSGVGKSTLINHFIPELSLETAEISSHLGRGRHTTRHVALHKVKDVLIADTPGFSTLDLIDIDKENLPYLFPEFANRAHLCKFRECSHQHEPKCAVKDALENGEIAQFRYDHYTSFLEEIEQTKPKYNKK</sequence>